<dbReference type="SMART" id="SM00862">
    <property type="entry name" value="Trans_reg_C"/>
    <property type="match status" value="1"/>
</dbReference>
<evidence type="ECO:0000256" key="7">
    <source>
        <dbReference type="PROSITE-ProRule" id="PRU01091"/>
    </source>
</evidence>
<dbReference type="GO" id="GO:0006355">
    <property type="term" value="P:regulation of DNA-templated transcription"/>
    <property type="evidence" value="ECO:0007669"/>
    <property type="project" value="InterPro"/>
</dbReference>
<dbReference type="Pfam" id="PF00072">
    <property type="entry name" value="Response_reg"/>
    <property type="match status" value="1"/>
</dbReference>
<dbReference type="PROSITE" id="PS51755">
    <property type="entry name" value="OMPR_PHOB"/>
    <property type="match status" value="1"/>
</dbReference>
<evidence type="ECO:0000259" key="10">
    <source>
        <dbReference type="PROSITE" id="PS51755"/>
    </source>
</evidence>
<dbReference type="SUPFAM" id="SSF46894">
    <property type="entry name" value="C-terminal effector domain of the bipartite response regulators"/>
    <property type="match status" value="1"/>
</dbReference>
<dbReference type="Pfam" id="PF00486">
    <property type="entry name" value="Trans_reg_C"/>
    <property type="match status" value="1"/>
</dbReference>
<reference evidence="11 12" key="1">
    <citation type="journal article" date="2018" name="Arch. Microbiol.">
        <title>New insights into the metabolic potential of the phototrophic purple bacterium Rhodopila globiformis DSM 161(T) from its draft genome sequence and evidence for a vanadium-dependent nitrogenase.</title>
        <authorList>
            <person name="Imhoff J.F."/>
            <person name="Rahn T."/>
            <person name="Kunzel S."/>
            <person name="Neulinger S.C."/>
        </authorList>
    </citation>
    <scope>NUCLEOTIDE SEQUENCE [LARGE SCALE GENOMIC DNA]</scope>
    <source>
        <strain evidence="11 12">DSM 161</strain>
    </source>
</reference>
<dbReference type="Proteomes" id="UP000239724">
    <property type="component" value="Unassembled WGS sequence"/>
</dbReference>
<dbReference type="InterPro" id="IPR001789">
    <property type="entry name" value="Sig_transdc_resp-reg_receiver"/>
</dbReference>
<evidence type="ECO:0000256" key="8">
    <source>
        <dbReference type="SAM" id="MobiDB-lite"/>
    </source>
</evidence>
<keyword evidence="5" id="KW-0804">Transcription</keyword>
<evidence type="ECO:0000256" key="2">
    <source>
        <dbReference type="ARBA" id="ARBA00023012"/>
    </source>
</evidence>
<dbReference type="GO" id="GO:0000976">
    <property type="term" value="F:transcription cis-regulatory region binding"/>
    <property type="evidence" value="ECO:0007669"/>
    <property type="project" value="TreeGrafter"/>
</dbReference>
<dbReference type="InterPro" id="IPR039420">
    <property type="entry name" value="WalR-like"/>
</dbReference>
<evidence type="ECO:0000313" key="12">
    <source>
        <dbReference type="Proteomes" id="UP000239724"/>
    </source>
</evidence>
<dbReference type="InterPro" id="IPR001867">
    <property type="entry name" value="OmpR/PhoB-type_DNA-bd"/>
</dbReference>
<dbReference type="GO" id="GO:0005829">
    <property type="term" value="C:cytosol"/>
    <property type="evidence" value="ECO:0007669"/>
    <property type="project" value="TreeGrafter"/>
</dbReference>
<evidence type="ECO:0000256" key="1">
    <source>
        <dbReference type="ARBA" id="ARBA00022553"/>
    </source>
</evidence>
<keyword evidence="4 7" id="KW-0238">DNA-binding</keyword>
<dbReference type="SUPFAM" id="SSF52172">
    <property type="entry name" value="CheY-like"/>
    <property type="match status" value="1"/>
</dbReference>
<dbReference type="InterPro" id="IPR016032">
    <property type="entry name" value="Sig_transdc_resp-reg_C-effctor"/>
</dbReference>
<comment type="caution">
    <text evidence="11">The sequence shown here is derived from an EMBL/GenBank/DDBJ whole genome shotgun (WGS) entry which is preliminary data.</text>
</comment>
<dbReference type="CDD" id="cd00383">
    <property type="entry name" value="trans_reg_C"/>
    <property type="match status" value="1"/>
</dbReference>
<dbReference type="EMBL" id="NHRY01000254">
    <property type="protein sequence ID" value="PPQ27755.1"/>
    <property type="molecule type" value="Genomic_DNA"/>
</dbReference>
<dbReference type="Gene3D" id="1.10.10.10">
    <property type="entry name" value="Winged helix-like DNA-binding domain superfamily/Winged helix DNA-binding domain"/>
    <property type="match status" value="1"/>
</dbReference>
<dbReference type="InterPro" id="IPR036388">
    <property type="entry name" value="WH-like_DNA-bd_sf"/>
</dbReference>
<proteinExistence type="predicted"/>
<dbReference type="GO" id="GO:0032993">
    <property type="term" value="C:protein-DNA complex"/>
    <property type="evidence" value="ECO:0007669"/>
    <property type="project" value="TreeGrafter"/>
</dbReference>
<evidence type="ECO:0000259" key="9">
    <source>
        <dbReference type="PROSITE" id="PS50110"/>
    </source>
</evidence>
<evidence type="ECO:0000256" key="4">
    <source>
        <dbReference type="ARBA" id="ARBA00023125"/>
    </source>
</evidence>
<accession>A0A2S6MZF1</accession>
<evidence type="ECO:0008006" key="13">
    <source>
        <dbReference type="Google" id="ProtNLM"/>
    </source>
</evidence>
<organism evidence="11 12">
    <name type="scientific">Rhodopila globiformis</name>
    <name type="common">Rhodopseudomonas globiformis</name>
    <dbReference type="NCBI Taxonomy" id="1071"/>
    <lineage>
        <taxon>Bacteria</taxon>
        <taxon>Pseudomonadati</taxon>
        <taxon>Pseudomonadota</taxon>
        <taxon>Alphaproteobacteria</taxon>
        <taxon>Acetobacterales</taxon>
        <taxon>Acetobacteraceae</taxon>
        <taxon>Rhodopila</taxon>
    </lineage>
</organism>
<dbReference type="AlphaFoldDB" id="A0A2S6MZF1"/>
<protein>
    <recommendedName>
        <fullName evidence="13">DNA-binding response regulator</fullName>
    </recommendedName>
</protein>
<feature type="domain" description="Response regulatory" evidence="9">
    <location>
        <begin position="9"/>
        <end position="122"/>
    </location>
</feature>
<evidence type="ECO:0000313" key="11">
    <source>
        <dbReference type="EMBL" id="PPQ27755.1"/>
    </source>
</evidence>
<dbReference type="InterPro" id="IPR011006">
    <property type="entry name" value="CheY-like_superfamily"/>
</dbReference>
<sequence length="260" mass="28803">MNGMNMADTILLIDDDPAFGEELAAFLEDHGFTCECVVRPDKVLAMMAELQPILLLIDQRLGAISGTDVLRAVRGVSDVPCVILTGINDPVDRILGLELGADDYIHKTAMPREILARIRAVLRRTRTFATAAAPAAREQAAWDLRVAEHELYRPDGSPCRLTFAEFTLLRALVEARGEPLSRDILTEAVFDRPYRPGDRAIDSLIVRLRRRLEPDPEQPIVIKSARQQGYLFTGFAPAPSPEPTILPPPVPHKTEHISTT</sequence>
<dbReference type="Gene3D" id="3.40.50.2300">
    <property type="match status" value="1"/>
</dbReference>
<dbReference type="SMART" id="SM00448">
    <property type="entry name" value="REC"/>
    <property type="match status" value="1"/>
</dbReference>
<feature type="modified residue" description="4-aspartylphosphate" evidence="6">
    <location>
        <position position="58"/>
    </location>
</feature>
<dbReference type="PANTHER" id="PTHR48111:SF4">
    <property type="entry name" value="DNA-BINDING DUAL TRANSCRIPTIONAL REGULATOR OMPR"/>
    <property type="match status" value="1"/>
</dbReference>
<keyword evidence="12" id="KW-1185">Reference proteome</keyword>
<dbReference type="Gene3D" id="6.10.250.690">
    <property type="match status" value="1"/>
</dbReference>
<keyword evidence="1 6" id="KW-0597">Phosphoprotein</keyword>
<evidence type="ECO:0000256" key="5">
    <source>
        <dbReference type="ARBA" id="ARBA00023163"/>
    </source>
</evidence>
<dbReference type="GO" id="GO:0000156">
    <property type="term" value="F:phosphorelay response regulator activity"/>
    <property type="evidence" value="ECO:0007669"/>
    <property type="project" value="TreeGrafter"/>
</dbReference>
<feature type="region of interest" description="Disordered" evidence="8">
    <location>
        <begin position="241"/>
        <end position="260"/>
    </location>
</feature>
<feature type="domain" description="OmpR/PhoB-type" evidence="10">
    <location>
        <begin position="134"/>
        <end position="234"/>
    </location>
</feature>
<dbReference type="PANTHER" id="PTHR48111">
    <property type="entry name" value="REGULATOR OF RPOS"/>
    <property type="match status" value="1"/>
</dbReference>
<keyword evidence="3" id="KW-0805">Transcription regulation</keyword>
<feature type="compositionally biased region" description="Pro residues" evidence="8">
    <location>
        <begin position="241"/>
        <end position="251"/>
    </location>
</feature>
<keyword evidence="2" id="KW-0902">Two-component regulatory system</keyword>
<gene>
    <name evidence="11" type="ORF">CCS01_26570</name>
</gene>
<name>A0A2S6MZF1_RHOGL</name>
<feature type="DNA-binding region" description="OmpR/PhoB-type" evidence="7">
    <location>
        <begin position="134"/>
        <end position="234"/>
    </location>
</feature>
<evidence type="ECO:0000256" key="6">
    <source>
        <dbReference type="PROSITE-ProRule" id="PRU00169"/>
    </source>
</evidence>
<evidence type="ECO:0000256" key="3">
    <source>
        <dbReference type="ARBA" id="ARBA00023015"/>
    </source>
</evidence>
<dbReference type="PROSITE" id="PS50110">
    <property type="entry name" value="RESPONSE_REGULATORY"/>
    <property type="match status" value="1"/>
</dbReference>